<protein>
    <submittedName>
        <fullName evidence="2">Uncharacterized protein</fullName>
    </submittedName>
</protein>
<evidence type="ECO:0000313" key="3">
    <source>
        <dbReference type="Proteomes" id="UP000294723"/>
    </source>
</evidence>
<keyword evidence="3" id="KW-1185">Reference proteome</keyword>
<evidence type="ECO:0000313" key="2">
    <source>
        <dbReference type="EMBL" id="TDD87875.1"/>
    </source>
</evidence>
<dbReference type="EMBL" id="SMLA01000020">
    <property type="protein sequence ID" value="TDD87875.1"/>
    <property type="molecule type" value="Genomic_DNA"/>
</dbReference>
<keyword evidence="1" id="KW-1133">Transmembrane helix</keyword>
<proteinExistence type="predicted"/>
<name>A0A4R5BPL4_9PSEU</name>
<reference evidence="2 3" key="1">
    <citation type="submission" date="2019-03" db="EMBL/GenBank/DDBJ databases">
        <title>Draft genome sequences of novel Actinobacteria.</title>
        <authorList>
            <person name="Sahin N."/>
            <person name="Ay H."/>
            <person name="Saygin H."/>
        </authorList>
    </citation>
    <scope>NUCLEOTIDE SEQUENCE [LARGE SCALE GENOMIC DNA]</scope>
    <source>
        <strain evidence="2 3">5K548</strain>
    </source>
</reference>
<accession>A0A4R5BPL4</accession>
<dbReference type="Proteomes" id="UP000294723">
    <property type="component" value="Unassembled WGS sequence"/>
</dbReference>
<feature type="transmembrane region" description="Helical" evidence="1">
    <location>
        <begin position="55"/>
        <end position="73"/>
    </location>
</feature>
<keyword evidence="1" id="KW-0812">Transmembrane</keyword>
<comment type="caution">
    <text evidence="2">The sequence shown here is derived from an EMBL/GenBank/DDBJ whole genome shotgun (WGS) entry which is preliminary data.</text>
</comment>
<organism evidence="2 3">
    <name type="scientific">Saccharopolyspora karakumensis</name>
    <dbReference type="NCBI Taxonomy" id="2530386"/>
    <lineage>
        <taxon>Bacteria</taxon>
        <taxon>Bacillati</taxon>
        <taxon>Actinomycetota</taxon>
        <taxon>Actinomycetes</taxon>
        <taxon>Pseudonocardiales</taxon>
        <taxon>Pseudonocardiaceae</taxon>
        <taxon>Saccharopolyspora</taxon>
    </lineage>
</organism>
<feature type="transmembrane region" description="Helical" evidence="1">
    <location>
        <begin position="34"/>
        <end position="50"/>
    </location>
</feature>
<evidence type="ECO:0000256" key="1">
    <source>
        <dbReference type="SAM" id="Phobius"/>
    </source>
</evidence>
<feature type="transmembrane region" description="Helical" evidence="1">
    <location>
        <begin position="12"/>
        <end position="28"/>
    </location>
</feature>
<gene>
    <name evidence="2" type="ORF">E1202_15250</name>
</gene>
<feature type="transmembrane region" description="Helical" evidence="1">
    <location>
        <begin position="79"/>
        <end position="98"/>
    </location>
</feature>
<dbReference type="RefSeq" id="WP_132683769.1">
    <property type="nucleotide sequence ID" value="NZ_SMLA01000020.1"/>
</dbReference>
<sequence length="113" mass="11751">MAAEIKRPRARAAGVLVLMAAFLVVVWFDDPTVGGFLTGGILAGFAGLWLPTRIGIAVTAPYVVGLFFVQHVGHGHAPGAVMLIVIGAIVCFGIGVFVRSRHDSSAEPAEPEA</sequence>
<dbReference type="AlphaFoldDB" id="A0A4R5BPL4"/>
<keyword evidence="1" id="KW-0472">Membrane</keyword>